<accession>A0A0F9ADS3</accession>
<proteinExistence type="predicted"/>
<evidence type="ECO:0008006" key="2">
    <source>
        <dbReference type="Google" id="ProtNLM"/>
    </source>
</evidence>
<feature type="non-terminal residue" evidence="1">
    <location>
        <position position="277"/>
    </location>
</feature>
<protein>
    <recommendedName>
        <fullName evidence="2">Terminase large subunit gp17-like C-terminal domain-containing protein</fullName>
    </recommendedName>
</protein>
<dbReference type="AlphaFoldDB" id="A0A0F9ADS3"/>
<dbReference type="EMBL" id="LAZR01058231">
    <property type="protein sequence ID" value="KKK70351.1"/>
    <property type="molecule type" value="Genomic_DNA"/>
</dbReference>
<gene>
    <name evidence="1" type="ORF">LCGC14_2924860</name>
</gene>
<organism evidence="1">
    <name type="scientific">marine sediment metagenome</name>
    <dbReference type="NCBI Taxonomy" id="412755"/>
    <lineage>
        <taxon>unclassified sequences</taxon>
        <taxon>metagenomes</taxon>
        <taxon>ecological metagenomes</taxon>
    </lineage>
</organism>
<dbReference type="Gene3D" id="3.40.50.300">
    <property type="entry name" value="P-loop containing nucleotide triphosphate hydrolases"/>
    <property type="match status" value="1"/>
</dbReference>
<dbReference type="Pfam" id="PF03237">
    <property type="entry name" value="Terminase_6N"/>
    <property type="match status" value="1"/>
</dbReference>
<dbReference type="Gene3D" id="3.30.420.240">
    <property type="match status" value="1"/>
</dbReference>
<name>A0A0F9ADS3_9ZZZZ</name>
<comment type="caution">
    <text evidence="1">The sequence shown here is derived from an EMBL/GenBank/DDBJ whole genome shotgun (WGS) entry which is preliminary data.</text>
</comment>
<evidence type="ECO:0000313" key="1">
    <source>
        <dbReference type="EMBL" id="KKK70351.1"/>
    </source>
</evidence>
<sequence length="277" mass="32061">MVVAHVERQALLLFEKVLSHIYINHKKMIKRGKDRPTKSKIQLTNKSVIHCLPAGDTGYGIMGFTIDLLIADEAAFIPEEVWASITPALAITHGNIWLLSTPKLKEGYYYRCFEDPDFTSFHTSSEDCPRKDQVFLDYQKSWMTISQYAQMYKGEFVDDLHQFFKEELIIKCNILSRSKSVAIITNSCFLGVDVARMGEDESTFEIFELRELNNITHLYQIENQITKKTTLPQTFEHIKALYHLYDFSKIFIDSEGIGVGVYDWLMWDDDTKNITEA</sequence>
<reference evidence="1" key="1">
    <citation type="journal article" date="2015" name="Nature">
        <title>Complex archaea that bridge the gap between prokaryotes and eukaryotes.</title>
        <authorList>
            <person name="Spang A."/>
            <person name="Saw J.H."/>
            <person name="Jorgensen S.L."/>
            <person name="Zaremba-Niedzwiedzka K."/>
            <person name="Martijn J."/>
            <person name="Lind A.E."/>
            <person name="van Eijk R."/>
            <person name="Schleper C."/>
            <person name="Guy L."/>
            <person name="Ettema T.J."/>
        </authorList>
    </citation>
    <scope>NUCLEOTIDE SEQUENCE</scope>
</reference>
<dbReference type="InterPro" id="IPR027417">
    <property type="entry name" value="P-loop_NTPase"/>
</dbReference>